<dbReference type="Proteomes" id="UP000325434">
    <property type="component" value="Unassembled WGS sequence"/>
</dbReference>
<gene>
    <name evidence="1" type="ORF">BDV35DRAFT_375173</name>
</gene>
<reference evidence="1" key="1">
    <citation type="submission" date="2019-04" db="EMBL/GenBank/DDBJ databases">
        <title>Friends and foes A comparative genomics study of 23 Aspergillus species from section Flavi.</title>
        <authorList>
            <consortium name="DOE Joint Genome Institute"/>
            <person name="Kjaerbolling I."/>
            <person name="Vesth T."/>
            <person name="Frisvad J.C."/>
            <person name="Nybo J.L."/>
            <person name="Theobald S."/>
            <person name="Kildgaard S."/>
            <person name="Isbrandt T."/>
            <person name="Kuo A."/>
            <person name="Sato A."/>
            <person name="Lyhne E.K."/>
            <person name="Kogle M.E."/>
            <person name="Wiebenga A."/>
            <person name="Kun R.S."/>
            <person name="Lubbers R.J."/>
            <person name="Makela M.R."/>
            <person name="Barry K."/>
            <person name="Chovatia M."/>
            <person name="Clum A."/>
            <person name="Daum C."/>
            <person name="Haridas S."/>
            <person name="He G."/>
            <person name="LaButti K."/>
            <person name="Lipzen A."/>
            <person name="Mondo S."/>
            <person name="Riley R."/>
            <person name="Salamov A."/>
            <person name="Simmons B.A."/>
            <person name="Magnuson J.K."/>
            <person name="Henrissat B."/>
            <person name="Mortensen U.H."/>
            <person name="Larsen T.O."/>
            <person name="Devries R.P."/>
            <person name="Grigoriev I.V."/>
            <person name="Machida M."/>
            <person name="Baker S.E."/>
            <person name="Andersen M.R."/>
        </authorList>
    </citation>
    <scope>NUCLEOTIDE SEQUENCE [LARGE SCALE GENOMIC DNA]</scope>
    <source>
        <strain evidence="1">CBS 121.62</strain>
    </source>
</reference>
<protein>
    <submittedName>
        <fullName evidence="1">Uncharacterized protein</fullName>
    </submittedName>
</protein>
<sequence length="303" mass="33580">MTETLLSYLTRRNPRVETPGLARSTFTFNDDWGTVEKAREWSEFSYKALLSKFGEELKRQVTPIDNTSQCEAAGINVIHDERGLSDLVLASIIVPVSAELGPVFIAAGGRVLESLGCYPDWGCGDGRESNTAGRSKALVLGETKLNWSLANAIDTILNNTDGSYEDAAARDDVRPVEQAQYYGAVYRRRFAFIITEKELVVMQLHLAPDPVRTSPRPVRTRPPPSHQRVISSSEISKQLTDMSIDESVLTPRIALVKYKSIPWSAHGECLTIKLALYCLARLADEDGLDLRDAYPPLVSHDIS</sequence>
<dbReference type="EMBL" id="ML734890">
    <property type="protein sequence ID" value="KAB8239894.1"/>
    <property type="molecule type" value="Genomic_DNA"/>
</dbReference>
<dbReference type="AlphaFoldDB" id="A0A5N6GEV1"/>
<accession>A0A5N6GEV1</accession>
<organism evidence="1">
    <name type="scientific">Aspergillus flavus</name>
    <dbReference type="NCBI Taxonomy" id="5059"/>
    <lineage>
        <taxon>Eukaryota</taxon>
        <taxon>Fungi</taxon>
        <taxon>Dikarya</taxon>
        <taxon>Ascomycota</taxon>
        <taxon>Pezizomycotina</taxon>
        <taxon>Eurotiomycetes</taxon>
        <taxon>Eurotiomycetidae</taxon>
        <taxon>Eurotiales</taxon>
        <taxon>Aspergillaceae</taxon>
        <taxon>Aspergillus</taxon>
        <taxon>Aspergillus subgen. Circumdati</taxon>
    </lineage>
</organism>
<proteinExistence type="predicted"/>
<name>A0A5N6GEV1_ASPFL</name>
<evidence type="ECO:0000313" key="1">
    <source>
        <dbReference type="EMBL" id="KAB8239894.1"/>
    </source>
</evidence>